<organism evidence="2">
    <name type="scientific">uncultured Coleofasciculus sp</name>
    <dbReference type="NCBI Taxonomy" id="1267456"/>
    <lineage>
        <taxon>Bacteria</taxon>
        <taxon>Bacillati</taxon>
        <taxon>Cyanobacteriota</taxon>
        <taxon>Cyanophyceae</taxon>
        <taxon>Coleofasciculales</taxon>
        <taxon>Coleofasciculaceae</taxon>
        <taxon>Coleofasciculus</taxon>
        <taxon>environmental samples</taxon>
    </lineage>
</organism>
<feature type="transmembrane region" description="Helical" evidence="1">
    <location>
        <begin position="6"/>
        <end position="27"/>
    </location>
</feature>
<reference evidence="2" key="1">
    <citation type="submission" date="2020-02" db="EMBL/GenBank/DDBJ databases">
        <authorList>
            <person name="Meier V. D."/>
        </authorList>
    </citation>
    <scope>NUCLEOTIDE SEQUENCE</scope>
    <source>
        <strain evidence="2">AVDCRST_MAG92</strain>
    </source>
</reference>
<dbReference type="AlphaFoldDB" id="A0A6J4KJ97"/>
<dbReference type="EMBL" id="CADCTM010000935">
    <property type="protein sequence ID" value="CAA9307604.1"/>
    <property type="molecule type" value="Genomic_DNA"/>
</dbReference>
<keyword evidence="1" id="KW-0812">Transmembrane</keyword>
<evidence type="ECO:0000313" key="2">
    <source>
        <dbReference type="EMBL" id="CAA9307604.1"/>
    </source>
</evidence>
<sequence>METTNLLDFIAGGVALAILISGLVMLFKGISAFGDKSK</sequence>
<accession>A0A6J4KJ97</accession>
<evidence type="ECO:0000256" key="1">
    <source>
        <dbReference type="SAM" id="Phobius"/>
    </source>
</evidence>
<name>A0A6J4KJ97_9CYAN</name>
<protein>
    <submittedName>
        <fullName evidence="2">Uncharacterized protein</fullName>
    </submittedName>
</protein>
<keyword evidence="1" id="KW-1133">Transmembrane helix</keyword>
<keyword evidence="1" id="KW-0472">Membrane</keyword>
<gene>
    <name evidence="2" type="ORF">AVDCRST_MAG92-5587</name>
</gene>
<proteinExistence type="predicted"/>